<feature type="region of interest" description="Disordered" evidence="1">
    <location>
        <begin position="293"/>
        <end position="410"/>
    </location>
</feature>
<gene>
    <name evidence="2" type="ORF">UTRI_00439</name>
</gene>
<accession>A0A5C3DS40</accession>
<feature type="region of interest" description="Disordered" evidence="1">
    <location>
        <begin position="441"/>
        <end position="524"/>
    </location>
</feature>
<dbReference type="EMBL" id="OOIN01000002">
    <property type="protein sequence ID" value="SPO20962.1"/>
    <property type="molecule type" value="Genomic_DNA"/>
</dbReference>
<organism evidence="2 3">
    <name type="scientific">Ustilago trichophora</name>
    <dbReference type="NCBI Taxonomy" id="86804"/>
    <lineage>
        <taxon>Eukaryota</taxon>
        <taxon>Fungi</taxon>
        <taxon>Dikarya</taxon>
        <taxon>Basidiomycota</taxon>
        <taxon>Ustilaginomycotina</taxon>
        <taxon>Ustilaginomycetes</taxon>
        <taxon>Ustilaginales</taxon>
        <taxon>Ustilaginaceae</taxon>
        <taxon>Ustilago</taxon>
    </lineage>
</organism>
<evidence type="ECO:0000313" key="3">
    <source>
        <dbReference type="Proteomes" id="UP000324022"/>
    </source>
</evidence>
<evidence type="ECO:0000256" key="1">
    <source>
        <dbReference type="SAM" id="MobiDB-lite"/>
    </source>
</evidence>
<feature type="region of interest" description="Disordered" evidence="1">
    <location>
        <begin position="1"/>
        <end position="24"/>
    </location>
</feature>
<evidence type="ECO:0000313" key="2">
    <source>
        <dbReference type="EMBL" id="SPO20962.1"/>
    </source>
</evidence>
<feature type="compositionally biased region" description="Polar residues" evidence="1">
    <location>
        <begin position="327"/>
        <end position="336"/>
    </location>
</feature>
<name>A0A5C3DS40_9BASI</name>
<feature type="region of interest" description="Disordered" evidence="1">
    <location>
        <begin position="95"/>
        <end position="115"/>
    </location>
</feature>
<dbReference type="AlphaFoldDB" id="A0A5C3DS40"/>
<feature type="compositionally biased region" description="Low complexity" evidence="1">
    <location>
        <begin position="342"/>
        <end position="367"/>
    </location>
</feature>
<reference evidence="2 3" key="1">
    <citation type="submission" date="2018-03" db="EMBL/GenBank/DDBJ databases">
        <authorList>
            <person name="Guldener U."/>
        </authorList>
    </citation>
    <scope>NUCLEOTIDE SEQUENCE [LARGE SCALE GENOMIC DNA]</scope>
    <source>
        <strain evidence="2 3">NBRC100155</strain>
    </source>
</reference>
<dbReference type="Proteomes" id="UP000324022">
    <property type="component" value="Unassembled WGS sequence"/>
</dbReference>
<feature type="compositionally biased region" description="Polar residues" evidence="1">
    <location>
        <begin position="154"/>
        <end position="168"/>
    </location>
</feature>
<sequence length="524" mass="55638">MSFGRRRSDDKSMPSPSFNSSMSLGHVEDVFCDSSRSVDRRRHHYLAMPATPSSLSGGSSPGARMERLPSLTDLFHRDILSPPSSGLLPVSSIRSDHGGENMQRTGSMSSASSGRSRHWNATFIHEGRPGSIGPPATPLSPYFAVTNRGPLVSPTATSPDRSCNSIPSYSDGERTPRATSRPSFDFAVQSGSNGSSPRCPGAPLIGIQGRGHFETQAWQHQHGAASLGSFDTLQRRSSYHMSPAGQMSAETIAKERAAMSKIEANMPKSAGLNGLGLYMDEDNVQSPFRNAAHAAAGHFSQDTSPSGRRALASEHTGLTPIVKASKVSDTSVTPTRARSKKTPSSLKTLSPDVTGPTEAKTSPTATAAKKRNESVKTPLNKSRPMFRLDTGFGKKSSKPKGHKMSPNASPWGVFGAKDGWKPLAPPNVSRAIAEANKIVSETAASASGTTALKTSPSGKRQAHSVAEDVSPSKRLRATESQTRSSPYKENMAPSVQAMSPSKRAQLMSPSYTNSVTALPLSTVR</sequence>
<feature type="compositionally biased region" description="Basic and acidic residues" evidence="1">
    <location>
        <begin position="1"/>
        <end position="12"/>
    </location>
</feature>
<feature type="compositionally biased region" description="Low complexity" evidence="1">
    <location>
        <begin position="13"/>
        <end position="23"/>
    </location>
</feature>
<feature type="compositionally biased region" description="Polar residues" evidence="1">
    <location>
        <begin position="478"/>
        <end position="487"/>
    </location>
</feature>
<feature type="compositionally biased region" description="Polar residues" evidence="1">
    <location>
        <begin position="507"/>
        <end position="516"/>
    </location>
</feature>
<feature type="region of interest" description="Disordered" evidence="1">
    <location>
        <begin position="151"/>
        <end position="200"/>
    </location>
</feature>
<feature type="compositionally biased region" description="Low complexity" evidence="1">
    <location>
        <begin position="441"/>
        <end position="455"/>
    </location>
</feature>
<dbReference type="OrthoDB" id="2554383at2759"/>
<keyword evidence="3" id="KW-1185">Reference proteome</keyword>
<proteinExistence type="predicted"/>
<protein>
    <submittedName>
        <fullName evidence="2">Uncharacterized protein</fullName>
    </submittedName>
</protein>